<evidence type="ECO:0000256" key="4">
    <source>
        <dbReference type="ARBA" id="ARBA00023027"/>
    </source>
</evidence>
<evidence type="ECO:0000256" key="1">
    <source>
        <dbReference type="ARBA" id="ARBA00022630"/>
    </source>
</evidence>
<comment type="function">
    <text evidence="6">Quinone reductase that provides resistance to thiol-specific stress caused by electrophilic quinones.</text>
</comment>
<comment type="subunit">
    <text evidence="6">Homodimer.</text>
</comment>
<dbReference type="Pfam" id="PF02525">
    <property type="entry name" value="Flavodoxin_2"/>
    <property type="match status" value="1"/>
</dbReference>
<comment type="caution">
    <text evidence="8">The sequence shown here is derived from an EMBL/GenBank/DDBJ whole genome shotgun (WGS) entry which is preliminary data.</text>
</comment>
<feature type="binding site" evidence="6">
    <location>
        <begin position="137"/>
        <end position="140"/>
    </location>
    <ligand>
        <name>FMN</name>
        <dbReference type="ChEBI" id="CHEBI:58210"/>
    </ligand>
</feature>
<evidence type="ECO:0000256" key="6">
    <source>
        <dbReference type="HAMAP-Rule" id="MF_01216"/>
    </source>
</evidence>
<dbReference type="RefSeq" id="WP_169036287.1">
    <property type="nucleotide sequence ID" value="NZ_LANA01000002.1"/>
</dbReference>
<keyword evidence="3 6" id="KW-0560">Oxidoreductase</keyword>
<dbReference type="PANTHER" id="PTHR43741:SF4">
    <property type="entry name" value="FMN-DEPENDENT NADH:QUINONE OXIDOREDUCTASE"/>
    <property type="match status" value="1"/>
</dbReference>
<feature type="binding site" evidence="6">
    <location>
        <position position="9"/>
    </location>
    <ligand>
        <name>FMN</name>
        <dbReference type="ChEBI" id="CHEBI:58210"/>
    </ligand>
</feature>
<comment type="function">
    <text evidence="6">Also exhibits azoreductase activity. Catalyzes the reductive cleavage of the azo bond in aromatic azo compounds to the corresponding amines.</text>
</comment>
<comment type="similarity">
    <text evidence="6">Belongs to the azoreductase type 1 family.</text>
</comment>
<evidence type="ECO:0000313" key="9">
    <source>
        <dbReference type="Proteomes" id="UP001166004"/>
    </source>
</evidence>
<evidence type="ECO:0000313" key="8">
    <source>
        <dbReference type="EMBL" id="NMN67780.1"/>
    </source>
</evidence>
<dbReference type="Proteomes" id="UP001166004">
    <property type="component" value="Unassembled WGS sequence"/>
</dbReference>
<evidence type="ECO:0000256" key="5">
    <source>
        <dbReference type="ARBA" id="ARBA00048542"/>
    </source>
</evidence>
<gene>
    <name evidence="6" type="primary">azoR</name>
    <name evidence="8" type="ORF">VP91_00009290</name>
</gene>
<evidence type="ECO:0000259" key="7">
    <source>
        <dbReference type="Pfam" id="PF02525"/>
    </source>
</evidence>
<dbReference type="EC" id="1.7.1.17" evidence="6"/>
<comment type="catalytic activity">
    <reaction evidence="6">
        <text>2 a quinone + NADH + H(+) = 2 a 1,4-benzosemiquinone + NAD(+)</text>
        <dbReference type="Rhea" id="RHEA:65952"/>
        <dbReference type="ChEBI" id="CHEBI:15378"/>
        <dbReference type="ChEBI" id="CHEBI:57540"/>
        <dbReference type="ChEBI" id="CHEBI:57945"/>
        <dbReference type="ChEBI" id="CHEBI:132124"/>
        <dbReference type="ChEBI" id="CHEBI:134225"/>
    </reaction>
</comment>
<comment type="caution">
    <text evidence="6">Lacks conserved residue(s) required for the propagation of feature annotation.</text>
</comment>
<keyword evidence="1 6" id="KW-0285">Flavoprotein</keyword>
<dbReference type="HAMAP" id="MF_01216">
    <property type="entry name" value="Azoreductase_type1"/>
    <property type="match status" value="1"/>
</dbReference>
<dbReference type="Gene3D" id="3.40.50.360">
    <property type="match status" value="1"/>
</dbReference>
<evidence type="ECO:0000256" key="2">
    <source>
        <dbReference type="ARBA" id="ARBA00022643"/>
    </source>
</evidence>
<dbReference type="InterPro" id="IPR023048">
    <property type="entry name" value="NADH:quinone_OxRdtase_FMN_depd"/>
</dbReference>
<dbReference type="EC" id="1.6.5.-" evidence="6"/>
<accession>A0ABX1T0Y9</accession>
<dbReference type="InterPro" id="IPR003680">
    <property type="entry name" value="Flavodoxin_fold"/>
</dbReference>
<reference evidence="8 9" key="1">
    <citation type="submission" date="2019-07" db="EMBL/GenBank/DDBJ databases">
        <title>SAR11 Genome Evolution.</title>
        <authorList>
            <person name="Giovannoni S."/>
        </authorList>
    </citation>
    <scope>NUCLEOTIDE SEQUENCE [LARGE SCALE GENOMIC DNA]</scope>
    <source>
        <strain evidence="8 9">HTCC9565</strain>
    </source>
</reference>
<dbReference type="EMBL" id="LANA01000002">
    <property type="protein sequence ID" value="NMN67780.1"/>
    <property type="molecule type" value="Genomic_DNA"/>
</dbReference>
<feature type="binding site" evidence="6">
    <location>
        <begin position="15"/>
        <end position="17"/>
    </location>
    <ligand>
        <name>FMN</name>
        <dbReference type="ChEBI" id="CHEBI:58210"/>
    </ligand>
</feature>
<dbReference type="SUPFAM" id="SSF52218">
    <property type="entry name" value="Flavoproteins"/>
    <property type="match status" value="1"/>
</dbReference>
<keyword evidence="4 6" id="KW-0520">NAD</keyword>
<dbReference type="PANTHER" id="PTHR43741">
    <property type="entry name" value="FMN-DEPENDENT NADH-AZOREDUCTASE 1"/>
    <property type="match status" value="1"/>
</dbReference>
<keyword evidence="2 6" id="KW-0288">FMN</keyword>
<sequence>MKIYQIDTSARKEGSTSRALAKKLLDKIKKPKDEVIYRDLNDEMIFISNLTESGMKIPEDKKTAQHKKMFELSDKLVLELKDCDTIIISVPIYNFGPPATLKAWADLAARVKETFKYNEDGSRVGLLQDKKVYLIITSGGTKVNSSEDFLTPWLVHVLNFFGIKNIDIIAADQMAIDYEKSISKAEKKILDINIDE</sequence>
<protein>
    <recommendedName>
        <fullName evidence="6">FMN dependent NADH:quinone oxidoreductase</fullName>
        <ecNumber evidence="6">1.6.5.-</ecNumber>
    </recommendedName>
    <alternativeName>
        <fullName evidence="6">Azo-dye reductase</fullName>
    </alternativeName>
    <alternativeName>
        <fullName evidence="6">FMN-dependent NADH-azo compound oxidoreductase</fullName>
    </alternativeName>
    <alternativeName>
        <fullName evidence="6">FMN-dependent NADH-azoreductase</fullName>
        <ecNumber evidence="6">1.7.1.17</ecNumber>
    </alternativeName>
</protein>
<organism evidence="8 9">
    <name type="scientific">Pelagibacter ubique</name>
    <dbReference type="NCBI Taxonomy" id="198252"/>
    <lineage>
        <taxon>Bacteria</taxon>
        <taxon>Pseudomonadati</taxon>
        <taxon>Pseudomonadota</taxon>
        <taxon>Alphaproteobacteria</taxon>
        <taxon>Candidatus Pelagibacterales</taxon>
        <taxon>Candidatus Pelagibacteraceae</taxon>
        <taxon>Candidatus Pelagibacter</taxon>
    </lineage>
</organism>
<keyword evidence="9" id="KW-1185">Reference proteome</keyword>
<dbReference type="InterPro" id="IPR029039">
    <property type="entry name" value="Flavoprotein-like_sf"/>
</dbReference>
<name>A0ABX1T0Y9_PELUQ</name>
<dbReference type="InterPro" id="IPR050104">
    <property type="entry name" value="FMN-dep_NADH:Q_OxRdtase_AzoR1"/>
</dbReference>
<comment type="catalytic activity">
    <reaction evidence="5">
        <text>N,N-dimethyl-1,4-phenylenediamine + anthranilate + 2 NAD(+) = 2-(4-dimethylaminophenyl)diazenylbenzoate + 2 NADH + 2 H(+)</text>
        <dbReference type="Rhea" id="RHEA:55872"/>
        <dbReference type="ChEBI" id="CHEBI:15378"/>
        <dbReference type="ChEBI" id="CHEBI:15783"/>
        <dbReference type="ChEBI" id="CHEBI:16567"/>
        <dbReference type="ChEBI" id="CHEBI:57540"/>
        <dbReference type="ChEBI" id="CHEBI:57945"/>
        <dbReference type="ChEBI" id="CHEBI:71579"/>
        <dbReference type="EC" id="1.7.1.17"/>
    </reaction>
    <physiologicalReaction direction="right-to-left" evidence="5">
        <dbReference type="Rhea" id="RHEA:55874"/>
    </physiologicalReaction>
</comment>
<proteinExistence type="inferred from homology"/>
<comment type="cofactor">
    <cofactor evidence="6">
        <name>FMN</name>
        <dbReference type="ChEBI" id="CHEBI:58210"/>
    </cofactor>
    <text evidence="6">Binds 1 FMN per subunit.</text>
</comment>
<evidence type="ECO:0000256" key="3">
    <source>
        <dbReference type="ARBA" id="ARBA00023002"/>
    </source>
</evidence>
<feature type="domain" description="Flavodoxin-like fold" evidence="7">
    <location>
        <begin position="1"/>
        <end position="189"/>
    </location>
</feature>